<evidence type="ECO:0000313" key="2">
    <source>
        <dbReference type="RefSeq" id="XP_016455579.1"/>
    </source>
</evidence>
<sequence>MMKSSTNQIEESVSRLVTPKSGIEQQLGPRQLINWMSRMGSTPTIMQTAAMIESLPSVTRATIIPQEASIPPELGITTVACKLTYSVEPARSMAEIVKENLMKDQGMQLKFYPPVIKDGIKLVQLNLDEMEQQCQQWKNALIEYVIGERPAFKEMLKFVWSMELSKYAKGISSGMDRRRMSTEH</sequence>
<dbReference type="AlphaFoldDB" id="A0A1S3YTP5"/>
<accession>A0A1S3YTP5</accession>
<dbReference type="PaxDb" id="4097-A0A1S3YTP5"/>
<dbReference type="OrthoDB" id="1302923at2759"/>
<dbReference type="KEGG" id="nta:107779636"/>
<dbReference type="PANTHER" id="PTHR33233">
    <property type="entry name" value="ENDONUCLEASE/EXONUCLEASE/PHOSPHATASE"/>
    <property type="match status" value="1"/>
</dbReference>
<dbReference type="RefSeq" id="XP_016455578.1">
    <property type="nucleotide sequence ID" value="XM_016600092.1"/>
</dbReference>
<gene>
    <name evidence="1 2" type="primary">LOC107779636</name>
</gene>
<evidence type="ECO:0000313" key="1">
    <source>
        <dbReference type="RefSeq" id="XP_016455578.1"/>
    </source>
</evidence>
<dbReference type="PANTHER" id="PTHR33233:SF14">
    <property type="entry name" value="ENDONUCLEASE_EXONUCLEASE_PHOSPHATASE"/>
    <property type="match status" value="1"/>
</dbReference>
<proteinExistence type="predicted"/>
<dbReference type="RefSeq" id="XP_016455579.1">
    <property type="nucleotide sequence ID" value="XM_016600093.1"/>
</dbReference>
<organism evidence="2">
    <name type="scientific">Nicotiana tabacum</name>
    <name type="common">Common tobacco</name>
    <dbReference type="NCBI Taxonomy" id="4097"/>
    <lineage>
        <taxon>Eukaryota</taxon>
        <taxon>Viridiplantae</taxon>
        <taxon>Streptophyta</taxon>
        <taxon>Embryophyta</taxon>
        <taxon>Tracheophyta</taxon>
        <taxon>Spermatophyta</taxon>
        <taxon>Magnoliopsida</taxon>
        <taxon>eudicotyledons</taxon>
        <taxon>Gunneridae</taxon>
        <taxon>Pentapetalae</taxon>
        <taxon>asterids</taxon>
        <taxon>lamiids</taxon>
        <taxon>Solanales</taxon>
        <taxon>Solanaceae</taxon>
        <taxon>Nicotianoideae</taxon>
        <taxon>Nicotianeae</taxon>
        <taxon>Nicotiana</taxon>
    </lineage>
</organism>
<reference evidence="1 2" key="1">
    <citation type="submission" date="2025-04" db="UniProtKB">
        <authorList>
            <consortium name="RefSeq"/>
        </authorList>
    </citation>
    <scope>IDENTIFICATION</scope>
</reference>
<protein>
    <submittedName>
        <fullName evidence="1 2">Uncharacterized protein</fullName>
    </submittedName>
</protein>
<name>A0A1S3YTP5_TOBAC</name>